<keyword evidence="1" id="KW-0732">Signal</keyword>
<organism evidence="2 3">
    <name type="scientific">Duganella guangzhouensis</name>
    <dbReference type="NCBI Taxonomy" id="2666084"/>
    <lineage>
        <taxon>Bacteria</taxon>
        <taxon>Pseudomonadati</taxon>
        <taxon>Pseudomonadota</taxon>
        <taxon>Betaproteobacteria</taxon>
        <taxon>Burkholderiales</taxon>
        <taxon>Oxalobacteraceae</taxon>
        <taxon>Telluria group</taxon>
        <taxon>Duganella</taxon>
    </lineage>
</organism>
<comment type="caution">
    <text evidence="2">The sequence shown here is derived from an EMBL/GenBank/DDBJ whole genome shotgun (WGS) entry which is preliminary data.</text>
</comment>
<keyword evidence="3" id="KW-1185">Reference proteome</keyword>
<gene>
    <name evidence="2" type="ORF">GJ699_20860</name>
</gene>
<protein>
    <submittedName>
        <fullName evidence="2">Uncharacterized protein</fullName>
    </submittedName>
</protein>
<feature type="signal peptide" evidence="1">
    <location>
        <begin position="1"/>
        <end position="19"/>
    </location>
</feature>
<name>A0A6I2L3J8_9BURK</name>
<feature type="chain" id="PRO_5026258847" evidence="1">
    <location>
        <begin position="20"/>
        <end position="271"/>
    </location>
</feature>
<sequence>MRRYLAPLLLSLHSQAVLATAPTQPALRDELLEMSAADQQQRTSPVPGKNVDGPNLKRLKEIVAQYGWPTYVMVGKDGGDAAWLLAQHADRDTPFQRKVLELMQPLLDADQASLKNYAYLYDRIHDPQRYGTQGWCVSREEWRPFEIEDAAGVNARRKQAGMPPLEAYLAIMKPLCAESGNNIGSARLFRKAMVSDAVDVVVDKGGVQVAGQTVATPESLLALLAERNSLKIRVYTDGQPMREGIWKILQGAQQAGVVMYLEPPPAPPAAP</sequence>
<dbReference type="Pfam" id="PF20329">
    <property type="entry name" value="DUF6624"/>
    <property type="match status" value="1"/>
</dbReference>
<proteinExistence type="predicted"/>
<reference evidence="2 3" key="1">
    <citation type="submission" date="2019-11" db="EMBL/GenBank/DDBJ databases">
        <title>Novel species isolated from a subtropical stream in China.</title>
        <authorList>
            <person name="Lu H."/>
        </authorList>
    </citation>
    <scope>NUCLEOTIDE SEQUENCE [LARGE SCALE GENOMIC DNA]</scope>
    <source>
        <strain evidence="2 3">FT80W</strain>
    </source>
</reference>
<dbReference type="AlphaFoldDB" id="A0A6I2L3J8"/>
<evidence type="ECO:0000313" key="2">
    <source>
        <dbReference type="EMBL" id="MRW92453.1"/>
    </source>
</evidence>
<dbReference type="Proteomes" id="UP000433309">
    <property type="component" value="Unassembled WGS sequence"/>
</dbReference>
<dbReference type="EMBL" id="WKJK01000011">
    <property type="protein sequence ID" value="MRW92453.1"/>
    <property type="molecule type" value="Genomic_DNA"/>
</dbReference>
<dbReference type="InterPro" id="IPR046732">
    <property type="entry name" value="DUF6624"/>
</dbReference>
<accession>A0A6I2L3J8</accession>
<evidence type="ECO:0000313" key="3">
    <source>
        <dbReference type="Proteomes" id="UP000433309"/>
    </source>
</evidence>
<dbReference type="RefSeq" id="WP_154379862.1">
    <property type="nucleotide sequence ID" value="NZ_WKJK01000011.1"/>
</dbReference>
<evidence type="ECO:0000256" key="1">
    <source>
        <dbReference type="SAM" id="SignalP"/>
    </source>
</evidence>